<feature type="transmembrane region" description="Helical" evidence="1">
    <location>
        <begin position="345"/>
        <end position="364"/>
    </location>
</feature>
<accession>A0A840HW50</accession>
<evidence type="ECO:0000313" key="3">
    <source>
        <dbReference type="Proteomes" id="UP000575068"/>
    </source>
</evidence>
<dbReference type="Proteomes" id="UP000575068">
    <property type="component" value="Unassembled WGS sequence"/>
</dbReference>
<evidence type="ECO:0008006" key="4">
    <source>
        <dbReference type="Google" id="ProtNLM"/>
    </source>
</evidence>
<comment type="caution">
    <text evidence="2">The sequence shown here is derived from an EMBL/GenBank/DDBJ whole genome shotgun (WGS) entry which is preliminary data.</text>
</comment>
<feature type="transmembrane region" description="Helical" evidence="1">
    <location>
        <begin position="274"/>
        <end position="291"/>
    </location>
</feature>
<evidence type="ECO:0000313" key="2">
    <source>
        <dbReference type="EMBL" id="MBB4641758.1"/>
    </source>
</evidence>
<dbReference type="EMBL" id="JACHOV010000007">
    <property type="protein sequence ID" value="MBB4641758.1"/>
    <property type="molecule type" value="Genomic_DNA"/>
</dbReference>
<reference evidence="2 3" key="1">
    <citation type="submission" date="2020-08" db="EMBL/GenBank/DDBJ databases">
        <title>Genomic Encyclopedia of Type Strains, Phase IV (KMG-IV): sequencing the most valuable type-strain genomes for metagenomic binning, comparative biology and taxonomic classification.</title>
        <authorList>
            <person name="Goeker M."/>
        </authorList>
    </citation>
    <scope>NUCLEOTIDE SEQUENCE [LARGE SCALE GENOMIC DNA]</scope>
    <source>
        <strain evidence="2 3">DSM 7465</strain>
    </source>
</reference>
<name>A0A840HW50_9SPHN</name>
<feature type="transmembrane region" description="Helical" evidence="1">
    <location>
        <begin position="82"/>
        <end position="103"/>
    </location>
</feature>
<feature type="transmembrane region" description="Helical" evidence="1">
    <location>
        <begin position="136"/>
        <end position="155"/>
    </location>
</feature>
<keyword evidence="1" id="KW-0812">Transmembrane</keyword>
<gene>
    <name evidence="2" type="ORF">HNQ99_002071</name>
</gene>
<protein>
    <recommendedName>
        <fullName evidence="4">Glycosyltransferase RgtA/B/C/D-like domain-containing protein</fullName>
    </recommendedName>
</protein>
<feature type="transmembrane region" description="Helical" evidence="1">
    <location>
        <begin position="188"/>
        <end position="204"/>
    </location>
</feature>
<proteinExistence type="predicted"/>
<feature type="transmembrane region" description="Helical" evidence="1">
    <location>
        <begin position="216"/>
        <end position="238"/>
    </location>
</feature>
<feature type="transmembrane region" description="Helical" evidence="1">
    <location>
        <begin position="110"/>
        <end position="130"/>
    </location>
</feature>
<dbReference type="AlphaFoldDB" id="A0A840HW50"/>
<sequence>MMQERERFTAVAAFLLAVALTIAIRWGGIGDIAAHADEQFYLLVGDHLLNRGAVPYVEIWDRKPVGLFLLFVGIRLLGGEGIVQYQIVALLAVAATSGILAMWILRWSGWIGAVVGVLLYNGLLVSHLGFGGQAEVFLNLFVVAAGWLVHGLVVARTPRENVDVRRFALVGGLAMLLCGLAIQIKPTAVLPGGFLGLALLWAAWRAGLRWKQVRRLAIIWVGLALLPTMLVVLSYWAMGFLDQWMFANIFSIFEKAPDRAGAVVARIADIGREFGRPFAVAAILALGQCLFRRDKGLWVSTLFLLGWLLSGWAAFAALSAAYPHYALVMAPMGSLMTGYAARGNVPGYAVAIWLMNLSLDNVGLYERRLRDSAPVAAQIEAMAGTIRRHLGQGECLYVYHGPVVLYQLTHACIPTRFAFPNHLSIRTEASGLGADPVKETSRILTTDPAVIVDGAFGFHQPNLATQKLVRAKLHQQYRPIAAVRDKRGRPIATAYVRRPMALEVR</sequence>
<keyword evidence="3" id="KW-1185">Reference proteome</keyword>
<keyword evidence="1" id="KW-1133">Transmembrane helix</keyword>
<keyword evidence="1" id="KW-0472">Membrane</keyword>
<evidence type="ECO:0000256" key="1">
    <source>
        <dbReference type="SAM" id="Phobius"/>
    </source>
</evidence>
<organism evidence="2 3">
    <name type="scientific">Rhizorhapis suberifaciens</name>
    <name type="common">corky root of lettuce</name>
    <dbReference type="NCBI Taxonomy" id="13656"/>
    <lineage>
        <taxon>Bacteria</taxon>
        <taxon>Pseudomonadati</taxon>
        <taxon>Pseudomonadota</taxon>
        <taxon>Alphaproteobacteria</taxon>
        <taxon>Sphingomonadales</taxon>
        <taxon>Sphingomonadaceae</taxon>
        <taxon>Rhizorhapis</taxon>
    </lineage>
</organism>
<feature type="transmembrane region" description="Helical" evidence="1">
    <location>
        <begin position="303"/>
        <end position="325"/>
    </location>
</feature>
<feature type="transmembrane region" description="Helical" evidence="1">
    <location>
        <begin position="167"/>
        <end position="182"/>
    </location>
</feature>